<name>N1PTI6_DOTSN</name>
<reference evidence="1 2" key="2">
    <citation type="journal article" date="2012" name="PLoS Pathog.">
        <title>Diverse lifestyles and strategies of plant pathogenesis encoded in the genomes of eighteen Dothideomycetes fungi.</title>
        <authorList>
            <person name="Ohm R.A."/>
            <person name="Feau N."/>
            <person name="Henrissat B."/>
            <person name="Schoch C.L."/>
            <person name="Horwitz B.A."/>
            <person name="Barry K.W."/>
            <person name="Condon B.J."/>
            <person name="Copeland A.C."/>
            <person name="Dhillon B."/>
            <person name="Glaser F."/>
            <person name="Hesse C.N."/>
            <person name="Kosti I."/>
            <person name="LaButti K."/>
            <person name="Lindquist E.A."/>
            <person name="Lucas S."/>
            <person name="Salamov A.A."/>
            <person name="Bradshaw R.E."/>
            <person name="Ciuffetti L."/>
            <person name="Hamelin R.C."/>
            <person name="Kema G.H.J."/>
            <person name="Lawrence C."/>
            <person name="Scott J.A."/>
            <person name="Spatafora J.W."/>
            <person name="Turgeon B.G."/>
            <person name="de Wit P.J.G.M."/>
            <person name="Zhong S."/>
            <person name="Goodwin S.B."/>
            <person name="Grigoriev I.V."/>
        </authorList>
    </citation>
    <scope>NUCLEOTIDE SEQUENCE [LARGE SCALE GENOMIC DNA]</scope>
    <source>
        <strain evidence="2">NZE10 / CBS 128990</strain>
    </source>
</reference>
<keyword evidence="2" id="KW-1185">Reference proteome</keyword>
<dbReference type="EMBL" id="KB446538">
    <property type="protein sequence ID" value="EME45665.1"/>
    <property type="molecule type" value="Genomic_DNA"/>
</dbReference>
<evidence type="ECO:0000313" key="1">
    <source>
        <dbReference type="EMBL" id="EME45665.1"/>
    </source>
</evidence>
<evidence type="ECO:0000313" key="2">
    <source>
        <dbReference type="Proteomes" id="UP000016933"/>
    </source>
</evidence>
<proteinExistence type="predicted"/>
<reference evidence="2" key="1">
    <citation type="journal article" date="2012" name="PLoS Genet.">
        <title>The genomes of the fungal plant pathogens Cladosporium fulvum and Dothistroma septosporum reveal adaptation to different hosts and lifestyles but also signatures of common ancestry.</title>
        <authorList>
            <person name="de Wit P.J.G.M."/>
            <person name="van der Burgt A."/>
            <person name="Oekmen B."/>
            <person name="Stergiopoulos I."/>
            <person name="Abd-Elsalam K.A."/>
            <person name="Aerts A.L."/>
            <person name="Bahkali A.H."/>
            <person name="Beenen H.G."/>
            <person name="Chettri P."/>
            <person name="Cox M.P."/>
            <person name="Datema E."/>
            <person name="de Vries R.P."/>
            <person name="Dhillon B."/>
            <person name="Ganley A.R."/>
            <person name="Griffiths S.A."/>
            <person name="Guo Y."/>
            <person name="Hamelin R.C."/>
            <person name="Henrissat B."/>
            <person name="Kabir M.S."/>
            <person name="Jashni M.K."/>
            <person name="Kema G."/>
            <person name="Klaubauf S."/>
            <person name="Lapidus A."/>
            <person name="Levasseur A."/>
            <person name="Lindquist E."/>
            <person name="Mehrabi R."/>
            <person name="Ohm R.A."/>
            <person name="Owen T.J."/>
            <person name="Salamov A."/>
            <person name="Schwelm A."/>
            <person name="Schijlen E."/>
            <person name="Sun H."/>
            <person name="van den Burg H.A."/>
            <person name="van Ham R.C.H.J."/>
            <person name="Zhang S."/>
            <person name="Goodwin S.B."/>
            <person name="Grigoriev I.V."/>
            <person name="Collemare J."/>
            <person name="Bradshaw R.E."/>
        </authorList>
    </citation>
    <scope>NUCLEOTIDE SEQUENCE [LARGE SCALE GENOMIC DNA]</scope>
    <source>
        <strain evidence="2">NZE10 / CBS 128990</strain>
    </source>
</reference>
<sequence>MSIGEPFGQPGLVFAHGTVVQGCRQRMDLGVSRVTGIMIYNSKPYTYADHRQSIMGRPITSLDPAQRTTISTAQYPCPMLRSLADNSGPSTLLGNAATFWY</sequence>
<gene>
    <name evidence="1" type="ORF">DOTSEDRAFT_71384</name>
</gene>
<organism evidence="1 2">
    <name type="scientific">Dothistroma septosporum (strain NZE10 / CBS 128990)</name>
    <name type="common">Red band needle blight fungus</name>
    <name type="synonym">Mycosphaerella pini</name>
    <dbReference type="NCBI Taxonomy" id="675120"/>
    <lineage>
        <taxon>Eukaryota</taxon>
        <taxon>Fungi</taxon>
        <taxon>Dikarya</taxon>
        <taxon>Ascomycota</taxon>
        <taxon>Pezizomycotina</taxon>
        <taxon>Dothideomycetes</taxon>
        <taxon>Dothideomycetidae</taxon>
        <taxon>Mycosphaerellales</taxon>
        <taxon>Mycosphaerellaceae</taxon>
        <taxon>Dothistroma</taxon>
    </lineage>
</organism>
<dbReference type="AlphaFoldDB" id="N1PTI6"/>
<accession>N1PTI6</accession>
<protein>
    <submittedName>
        <fullName evidence="1">Uncharacterized protein</fullName>
    </submittedName>
</protein>
<dbReference type="HOGENOM" id="CLU_2291624_0_0_1"/>
<dbReference type="Proteomes" id="UP000016933">
    <property type="component" value="Unassembled WGS sequence"/>
</dbReference>